<comment type="similarity">
    <text evidence="2">Belongs to the MscS (TC 1.A.23) family.</text>
</comment>
<dbReference type="SUPFAM" id="SSF82689">
    <property type="entry name" value="Mechanosensitive channel protein MscS (YggB), C-terminal domain"/>
    <property type="match status" value="1"/>
</dbReference>
<dbReference type="GO" id="GO:0008381">
    <property type="term" value="F:mechanosensitive monoatomic ion channel activity"/>
    <property type="evidence" value="ECO:0007669"/>
    <property type="project" value="UniProtKB-ARBA"/>
</dbReference>
<dbReference type="InterPro" id="IPR011014">
    <property type="entry name" value="MscS_channel_TM-2"/>
</dbReference>
<dbReference type="Pfam" id="PF21088">
    <property type="entry name" value="MS_channel_1st"/>
    <property type="match status" value="1"/>
</dbReference>
<keyword evidence="3" id="KW-1003">Cell membrane</keyword>
<feature type="transmembrane region" description="Helical" evidence="7">
    <location>
        <begin position="102"/>
        <end position="121"/>
    </location>
</feature>
<dbReference type="InterPro" id="IPR049142">
    <property type="entry name" value="MS_channel_1st"/>
</dbReference>
<feature type="transmembrane region" description="Helical" evidence="7">
    <location>
        <begin position="215"/>
        <end position="242"/>
    </location>
</feature>
<dbReference type="PANTHER" id="PTHR30347:SF1">
    <property type="entry name" value="MECHANOSENSITIVE CHANNEL MSCK"/>
    <property type="match status" value="1"/>
</dbReference>
<evidence type="ECO:0000256" key="1">
    <source>
        <dbReference type="ARBA" id="ARBA00004651"/>
    </source>
</evidence>
<name>A0A163Z2F6_9BRAD</name>
<comment type="caution">
    <text evidence="11">The sequence shown here is derived from an EMBL/GenBank/DDBJ whole genome shotgun (WGS) entry which is preliminary data.</text>
</comment>
<evidence type="ECO:0000313" key="11">
    <source>
        <dbReference type="EMBL" id="KZD22845.1"/>
    </source>
</evidence>
<feature type="domain" description="Mechanosensitive ion channel MscS C-terminal" evidence="9">
    <location>
        <begin position="330"/>
        <end position="412"/>
    </location>
</feature>
<evidence type="ECO:0000256" key="6">
    <source>
        <dbReference type="ARBA" id="ARBA00023136"/>
    </source>
</evidence>
<feature type="transmembrane region" description="Helical" evidence="7">
    <location>
        <begin position="26"/>
        <end position="48"/>
    </location>
</feature>
<dbReference type="EMBL" id="LVYV01000013">
    <property type="protein sequence ID" value="KZD22845.1"/>
    <property type="molecule type" value="Genomic_DNA"/>
</dbReference>
<keyword evidence="6 7" id="KW-0472">Membrane</keyword>
<organism evidence="11 12">
    <name type="scientific">Tardiphaga robiniae</name>
    <dbReference type="NCBI Taxonomy" id="943830"/>
    <lineage>
        <taxon>Bacteria</taxon>
        <taxon>Pseudomonadati</taxon>
        <taxon>Pseudomonadota</taxon>
        <taxon>Alphaproteobacteria</taxon>
        <taxon>Hyphomicrobiales</taxon>
        <taxon>Nitrobacteraceae</taxon>
        <taxon>Tardiphaga</taxon>
    </lineage>
</organism>
<evidence type="ECO:0000256" key="3">
    <source>
        <dbReference type="ARBA" id="ARBA00022475"/>
    </source>
</evidence>
<feature type="transmembrane region" description="Helical" evidence="7">
    <location>
        <begin position="68"/>
        <end position="87"/>
    </location>
</feature>
<keyword evidence="5 7" id="KW-1133">Transmembrane helix</keyword>
<dbReference type="InterPro" id="IPR052702">
    <property type="entry name" value="MscS-like_channel"/>
</dbReference>
<feature type="domain" description="Mechanosensitive ion channel MscS" evidence="8">
    <location>
        <begin position="257"/>
        <end position="322"/>
    </location>
</feature>
<feature type="transmembrane region" description="Helical" evidence="7">
    <location>
        <begin position="128"/>
        <end position="150"/>
    </location>
</feature>
<comment type="subcellular location">
    <subcellularLocation>
        <location evidence="1">Cell membrane</location>
        <topology evidence="1">Multi-pass membrane protein</topology>
    </subcellularLocation>
</comment>
<evidence type="ECO:0000313" key="12">
    <source>
        <dbReference type="Proteomes" id="UP000076574"/>
    </source>
</evidence>
<dbReference type="AlphaFoldDB" id="A0A163Z2F6"/>
<evidence type="ECO:0000256" key="4">
    <source>
        <dbReference type="ARBA" id="ARBA00022692"/>
    </source>
</evidence>
<evidence type="ECO:0000256" key="2">
    <source>
        <dbReference type="ARBA" id="ARBA00008017"/>
    </source>
</evidence>
<dbReference type="InterPro" id="IPR006685">
    <property type="entry name" value="MscS_channel_2nd"/>
</dbReference>
<evidence type="ECO:0000259" key="10">
    <source>
        <dbReference type="Pfam" id="PF21088"/>
    </source>
</evidence>
<dbReference type="GO" id="GO:0005886">
    <property type="term" value="C:plasma membrane"/>
    <property type="evidence" value="ECO:0007669"/>
    <property type="project" value="UniProtKB-SubCell"/>
</dbReference>
<feature type="transmembrane region" description="Helical" evidence="7">
    <location>
        <begin position="248"/>
        <end position="269"/>
    </location>
</feature>
<dbReference type="Gene3D" id="3.30.70.100">
    <property type="match status" value="1"/>
</dbReference>
<dbReference type="RefSeq" id="WP_068733844.1">
    <property type="nucleotide sequence ID" value="NZ_LVYV01000013.1"/>
</dbReference>
<protein>
    <submittedName>
        <fullName evidence="11">Mechanosensitive ion channel protein MscS</fullName>
    </submittedName>
</protein>
<proteinExistence type="inferred from homology"/>
<reference evidence="11 12" key="1">
    <citation type="submission" date="2016-03" db="EMBL/GenBank/DDBJ databases">
        <title>Microsymbionts genomes from the relict species Vavilovia formosa (Stev.) Fed.</title>
        <authorList>
            <person name="Kopat V."/>
            <person name="Chirak E."/>
            <person name="Kimeklis A."/>
            <person name="Andronov E."/>
        </authorList>
    </citation>
    <scope>NUCLEOTIDE SEQUENCE [LARGE SCALE GENOMIC DNA]</scope>
    <source>
        <strain evidence="11 12">Vaf07</strain>
    </source>
</reference>
<keyword evidence="12" id="KW-1185">Reference proteome</keyword>
<dbReference type="InterPro" id="IPR049278">
    <property type="entry name" value="MS_channel_C"/>
</dbReference>
<dbReference type="Pfam" id="PF00924">
    <property type="entry name" value="MS_channel_2nd"/>
    <property type="match status" value="1"/>
</dbReference>
<dbReference type="SUPFAM" id="SSF82861">
    <property type="entry name" value="Mechanosensitive channel protein MscS (YggB), transmembrane region"/>
    <property type="match status" value="1"/>
</dbReference>
<dbReference type="OrthoDB" id="9799209at2"/>
<dbReference type="Gene3D" id="1.10.287.1260">
    <property type="match status" value="1"/>
</dbReference>
<dbReference type="SUPFAM" id="SSF50182">
    <property type="entry name" value="Sm-like ribonucleoproteins"/>
    <property type="match status" value="1"/>
</dbReference>
<evidence type="ECO:0000259" key="9">
    <source>
        <dbReference type="Pfam" id="PF21082"/>
    </source>
</evidence>
<evidence type="ECO:0000259" key="8">
    <source>
        <dbReference type="Pfam" id="PF00924"/>
    </source>
</evidence>
<dbReference type="Proteomes" id="UP000076574">
    <property type="component" value="Unassembled WGS sequence"/>
</dbReference>
<evidence type="ECO:0000256" key="7">
    <source>
        <dbReference type="SAM" id="Phobius"/>
    </source>
</evidence>
<keyword evidence="4 7" id="KW-0812">Transmembrane</keyword>
<accession>A0A163Z2F6</accession>
<evidence type="ECO:0000256" key="5">
    <source>
        <dbReference type="ARBA" id="ARBA00022989"/>
    </source>
</evidence>
<dbReference type="Gene3D" id="2.30.30.60">
    <property type="match status" value="1"/>
</dbReference>
<dbReference type="InterPro" id="IPR010920">
    <property type="entry name" value="LSM_dom_sf"/>
</dbReference>
<feature type="transmembrane region" description="Helical" evidence="7">
    <location>
        <begin position="170"/>
        <end position="194"/>
    </location>
</feature>
<feature type="domain" description="Mechanosensitive ion channel transmembrane helices 2/3" evidence="10">
    <location>
        <begin position="214"/>
        <end position="255"/>
    </location>
</feature>
<dbReference type="InterPro" id="IPR011066">
    <property type="entry name" value="MscS_channel_C_sf"/>
</dbReference>
<dbReference type="InterPro" id="IPR023408">
    <property type="entry name" value="MscS_beta-dom_sf"/>
</dbReference>
<dbReference type="PANTHER" id="PTHR30347">
    <property type="entry name" value="POTASSIUM CHANNEL RELATED"/>
    <property type="match status" value="1"/>
</dbReference>
<sequence>MLDLTDTHEFVLATARSFGAEVTSPWFYLQLGLMMAGGGIAFAIGAAIRSRVDITSLAMGWPAPLRMFMRILVGSAATAAFAILMTLDRVIMLSVTWPSRSYLLSVAAKLALAWLVIRLVTSVIRNEFLVRLVSISAWLVAALSIVGQLQPTITMLDANGIDLGGLRLTPLLLIKLGVLLAVALWLSNVASNFLEGRIRQSHDLTPSIQVLLIKLVRLLLMVFAVALVMGAVGINLSALAVFSGAVGVGIGFGLQKIVANFISGVILLADKSVKPGDLVTIGDSSGRISAMNTRYISVAAGDGREFLIPNEDLITQKVVNWTYTDKDTLVKVNFSANYDADPRVVCKLAIDVATASPRANTAKTPNCILTEFAEAGMKFSLTFWIDSPDGMDAVKSEVMLGLWDAFKREGIRVPYPVRELKIRGGALPVETIVEVASGPE</sequence>
<gene>
    <name evidence="11" type="ORF">A4A58_27745</name>
</gene>
<dbReference type="STRING" id="943830.A4A58_27745"/>
<dbReference type="Pfam" id="PF21082">
    <property type="entry name" value="MS_channel_3rd"/>
    <property type="match status" value="1"/>
</dbReference>